<dbReference type="AlphaFoldDB" id="A0A0F9AME7"/>
<evidence type="ECO:0000313" key="1">
    <source>
        <dbReference type="EMBL" id="KKK79649.1"/>
    </source>
</evidence>
<organism evidence="1">
    <name type="scientific">marine sediment metagenome</name>
    <dbReference type="NCBI Taxonomy" id="412755"/>
    <lineage>
        <taxon>unclassified sequences</taxon>
        <taxon>metagenomes</taxon>
        <taxon>ecological metagenomes</taxon>
    </lineage>
</organism>
<reference evidence="1" key="1">
    <citation type="journal article" date="2015" name="Nature">
        <title>Complex archaea that bridge the gap between prokaryotes and eukaryotes.</title>
        <authorList>
            <person name="Spang A."/>
            <person name="Saw J.H."/>
            <person name="Jorgensen S.L."/>
            <person name="Zaremba-Niedzwiedzka K."/>
            <person name="Martijn J."/>
            <person name="Lind A.E."/>
            <person name="van Eijk R."/>
            <person name="Schleper C."/>
            <person name="Guy L."/>
            <person name="Ettema T.J."/>
        </authorList>
    </citation>
    <scope>NUCLEOTIDE SEQUENCE</scope>
</reference>
<gene>
    <name evidence="1" type="ORF">LCGC14_2831350</name>
</gene>
<comment type="caution">
    <text evidence="1">The sequence shown here is derived from an EMBL/GenBank/DDBJ whole genome shotgun (WGS) entry which is preliminary data.</text>
</comment>
<sequence>MKENPGVYGGQAEKREIGFFGAGVQSFLGFSIPMGRLRNPS</sequence>
<protein>
    <submittedName>
        <fullName evidence="1">Uncharacterized protein</fullName>
    </submittedName>
</protein>
<feature type="non-terminal residue" evidence="1">
    <location>
        <position position="41"/>
    </location>
</feature>
<proteinExistence type="predicted"/>
<dbReference type="EMBL" id="LAZR01053932">
    <property type="protein sequence ID" value="KKK79649.1"/>
    <property type="molecule type" value="Genomic_DNA"/>
</dbReference>
<name>A0A0F9AME7_9ZZZZ</name>
<accession>A0A0F9AME7</accession>